<sequence>MPDSATIDSVRSTVSTATARVAAALTTLAVVVGLVGWSAFWSNLARLNYAQGDLLSALFTAATLVAPGIWALVWYVGESAGADVPAPTVGPSVSVD</sequence>
<keyword evidence="3" id="KW-1185">Reference proteome</keyword>
<protein>
    <submittedName>
        <fullName evidence="2">Uncharacterized protein</fullName>
    </submittedName>
</protein>
<gene>
    <name evidence="2" type="ORF">ACFSAU_07645</name>
</gene>
<feature type="transmembrane region" description="Helical" evidence="1">
    <location>
        <begin position="54"/>
        <end position="77"/>
    </location>
</feature>
<evidence type="ECO:0000313" key="2">
    <source>
        <dbReference type="EMBL" id="MFD1567363.1"/>
    </source>
</evidence>
<keyword evidence="1" id="KW-0472">Membrane</keyword>
<dbReference type="RefSeq" id="WP_267646337.1">
    <property type="nucleotide sequence ID" value="NZ_JANHGR010000001.1"/>
</dbReference>
<dbReference type="Proteomes" id="UP001597139">
    <property type="component" value="Unassembled WGS sequence"/>
</dbReference>
<keyword evidence="1" id="KW-1133">Transmembrane helix</keyword>
<comment type="caution">
    <text evidence="2">The sequence shown here is derived from an EMBL/GenBank/DDBJ whole genome shotgun (WGS) entry which is preliminary data.</text>
</comment>
<feature type="transmembrane region" description="Helical" evidence="1">
    <location>
        <begin position="20"/>
        <end position="42"/>
    </location>
</feature>
<evidence type="ECO:0000313" key="3">
    <source>
        <dbReference type="Proteomes" id="UP001597139"/>
    </source>
</evidence>
<name>A0ABD6BQE4_9EURY</name>
<dbReference type="EMBL" id="JBHUCZ010000003">
    <property type="protein sequence ID" value="MFD1567363.1"/>
    <property type="molecule type" value="Genomic_DNA"/>
</dbReference>
<organism evidence="2 3">
    <name type="scientific">Halolamina litorea</name>
    <dbReference type="NCBI Taxonomy" id="1515593"/>
    <lineage>
        <taxon>Archaea</taxon>
        <taxon>Methanobacteriati</taxon>
        <taxon>Methanobacteriota</taxon>
        <taxon>Stenosarchaea group</taxon>
        <taxon>Halobacteria</taxon>
        <taxon>Halobacteriales</taxon>
        <taxon>Haloferacaceae</taxon>
    </lineage>
</organism>
<reference evidence="2 3" key="1">
    <citation type="journal article" date="2019" name="Int. J. Syst. Evol. Microbiol.">
        <title>The Global Catalogue of Microorganisms (GCM) 10K type strain sequencing project: providing services to taxonomists for standard genome sequencing and annotation.</title>
        <authorList>
            <consortium name="The Broad Institute Genomics Platform"/>
            <consortium name="The Broad Institute Genome Sequencing Center for Infectious Disease"/>
            <person name="Wu L."/>
            <person name="Ma J."/>
        </authorList>
    </citation>
    <scope>NUCLEOTIDE SEQUENCE [LARGE SCALE GENOMIC DNA]</scope>
    <source>
        <strain evidence="2 3">CGMCC 1.12859</strain>
    </source>
</reference>
<evidence type="ECO:0000256" key="1">
    <source>
        <dbReference type="SAM" id="Phobius"/>
    </source>
</evidence>
<accession>A0ABD6BQE4</accession>
<proteinExistence type="predicted"/>
<dbReference type="AlphaFoldDB" id="A0ABD6BQE4"/>
<keyword evidence="1" id="KW-0812">Transmembrane</keyword>